<comment type="caution">
    <text evidence="2">The sequence shown here is derived from an EMBL/GenBank/DDBJ whole genome shotgun (WGS) entry which is preliminary data.</text>
</comment>
<dbReference type="EMBL" id="LAZR01010162">
    <property type="protein sequence ID" value="KKM68468.1"/>
    <property type="molecule type" value="Genomic_DNA"/>
</dbReference>
<proteinExistence type="predicted"/>
<feature type="domain" description="DSBA-like thioredoxin" evidence="1">
    <location>
        <begin position="122"/>
        <end position="210"/>
    </location>
</feature>
<dbReference type="InterPro" id="IPR001853">
    <property type="entry name" value="DSBA-like_thioredoxin_dom"/>
</dbReference>
<dbReference type="InterPro" id="IPR036249">
    <property type="entry name" value="Thioredoxin-like_sf"/>
</dbReference>
<sequence length="227" mass="25496">MSALKIVHFSDVLCVWAYIGQASHFKLLEKFDDMIDVEEHFCSVFPDTQTKIINAWRDREGFDGYADHVKTAASSFDNVIIHDDVWSKVQPKSSASPHLFIKAIELLEHEAPEGKFFDRLSNRAAKELRSAFFAEAQDISDWAVQRAISEKIGVAFDEVLKKIETGEAIAKLTADYELAQSLRVQGSPTYILSEGRQMLFGNISYNILEANVAELLSEKSNEIGSDC</sequence>
<organism evidence="2">
    <name type="scientific">marine sediment metagenome</name>
    <dbReference type="NCBI Taxonomy" id="412755"/>
    <lineage>
        <taxon>unclassified sequences</taxon>
        <taxon>metagenomes</taxon>
        <taxon>ecological metagenomes</taxon>
    </lineage>
</organism>
<dbReference type="AlphaFoldDB" id="A0A0F9JFT0"/>
<accession>A0A0F9JFT0</accession>
<protein>
    <recommendedName>
        <fullName evidence="1">DSBA-like thioredoxin domain-containing protein</fullName>
    </recommendedName>
</protein>
<dbReference type="GO" id="GO:0016491">
    <property type="term" value="F:oxidoreductase activity"/>
    <property type="evidence" value="ECO:0007669"/>
    <property type="project" value="InterPro"/>
</dbReference>
<dbReference type="SUPFAM" id="SSF52833">
    <property type="entry name" value="Thioredoxin-like"/>
    <property type="match status" value="1"/>
</dbReference>
<evidence type="ECO:0000313" key="2">
    <source>
        <dbReference type="EMBL" id="KKM68468.1"/>
    </source>
</evidence>
<evidence type="ECO:0000259" key="1">
    <source>
        <dbReference type="Pfam" id="PF01323"/>
    </source>
</evidence>
<dbReference type="Pfam" id="PF01323">
    <property type="entry name" value="DSBA"/>
    <property type="match status" value="1"/>
</dbReference>
<reference evidence="2" key="1">
    <citation type="journal article" date="2015" name="Nature">
        <title>Complex archaea that bridge the gap between prokaryotes and eukaryotes.</title>
        <authorList>
            <person name="Spang A."/>
            <person name="Saw J.H."/>
            <person name="Jorgensen S.L."/>
            <person name="Zaremba-Niedzwiedzka K."/>
            <person name="Martijn J."/>
            <person name="Lind A.E."/>
            <person name="van Eijk R."/>
            <person name="Schleper C."/>
            <person name="Guy L."/>
            <person name="Ettema T.J."/>
        </authorList>
    </citation>
    <scope>NUCLEOTIDE SEQUENCE</scope>
</reference>
<name>A0A0F9JFT0_9ZZZZ</name>
<dbReference type="Gene3D" id="3.40.30.10">
    <property type="entry name" value="Glutaredoxin"/>
    <property type="match status" value="1"/>
</dbReference>
<gene>
    <name evidence="2" type="ORF">LCGC14_1460600</name>
</gene>